<dbReference type="RefSeq" id="WP_376859189.1">
    <property type="nucleotide sequence ID" value="NZ_JBHSLA010000002.1"/>
</dbReference>
<organism evidence="3 4">
    <name type="scientific">Bizionia hallyeonensis</name>
    <dbReference type="NCBI Taxonomy" id="1123757"/>
    <lineage>
        <taxon>Bacteria</taxon>
        <taxon>Pseudomonadati</taxon>
        <taxon>Bacteroidota</taxon>
        <taxon>Flavobacteriia</taxon>
        <taxon>Flavobacteriales</taxon>
        <taxon>Flavobacteriaceae</taxon>
        <taxon>Bizionia</taxon>
    </lineage>
</organism>
<evidence type="ECO:0000256" key="1">
    <source>
        <dbReference type="SAM" id="Coils"/>
    </source>
</evidence>
<dbReference type="EMBL" id="JBHSLA010000002">
    <property type="protein sequence ID" value="MFC5194804.1"/>
    <property type="molecule type" value="Genomic_DNA"/>
</dbReference>
<proteinExistence type="predicted"/>
<dbReference type="Pfam" id="PF13304">
    <property type="entry name" value="AAA_21"/>
    <property type="match status" value="1"/>
</dbReference>
<dbReference type="InterPro" id="IPR003593">
    <property type="entry name" value="AAA+_ATPase"/>
</dbReference>
<dbReference type="Gene3D" id="3.40.50.300">
    <property type="entry name" value="P-loop containing nucleotide triphosphate hydrolases"/>
    <property type="match status" value="1"/>
</dbReference>
<evidence type="ECO:0000313" key="4">
    <source>
        <dbReference type="Proteomes" id="UP001596162"/>
    </source>
</evidence>
<evidence type="ECO:0000313" key="3">
    <source>
        <dbReference type="EMBL" id="MFC5194804.1"/>
    </source>
</evidence>
<keyword evidence="1" id="KW-0175">Coiled coil</keyword>
<dbReference type="InterPro" id="IPR003959">
    <property type="entry name" value="ATPase_AAA_core"/>
</dbReference>
<keyword evidence="4" id="KW-1185">Reference proteome</keyword>
<dbReference type="InterPro" id="IPR027417">
    <property type="entry name" value="P-loop_NTPase"/>
</dbReference>
<comment type="caution">
    <text evidence="3">The sequence shown here is derived from an EMBL/GenBank/DDBJ whole genome shotgun (WGS) entry which is preliminary data.</text>
</comment>
<protein>
    <submittedName>
        <fullName evidence="3">AAA family ATPase</fullName>
    </submittedName>
</protein>
<feature type="domain" description="AAA+ ATPase" evidence="2">
    <location>
        <begin position="54"/>
        <end position="523"/>
    </location>
</feature>
<feature type="coiled-coil region" evidence="1">
    <location>
        <begin position="619"/>
        <end position="646"/>
    </location>
</feature>
<dbReference type="SMART" id="SM00382">
    <property type="entry name" value="AAA"/>
    <property type="match status" value="1"/>
</dbReference>
<sequence length="649" mass="76663">MRLAALYIEDHFLFDQPQTINFGGNYIYDFTNILGITREPNRFFIENLYKENNLSLLSAIVGRNGTGKTTLLRYIISCIKGEGYGSRYILIVEDNNITYTLSPSLSVGYSFTERSLDINLIETLYYSPYLDFKESINGIDLSYDTILEKDIEASKNKFVANEDVNLKRWLKAKNSIRIFEFQISKYAKQLKTVFDFPDYERARFSFIRYKLDVNHDEDRIIFHNTPFDLQFVIHPLYKLIKEEARLINENRPKGYSLVNLQKNLFKNYLLMDLLSLFIIQMEKKNNYLREGHIKITNKEYAELINDLDAKEALFKFLDLHYFQVGSQRIELLPVEETKQMVNYLFDIIDNLEAENDSDTRNFDWSDKSIYLNNDQAIQLIEYHTFFLNKVDQYYGGIKEKGEVIFSKRERIEGLINYEPSDRDLSSGETALLNFYSRIYYYFKKQHIDINSIAKKDFYVLLLDEADMGFHPRWRKSFVKSITTFLPSFFKDLKSEIQIIFTTHDPITLSDIPNNQIVYLNKIEGKNIILKQNEKPEKSFGANVHDLLAHSFFLEDGFMGEFAQELITDLINYLTFDEEKELSEENKRHQKEWHPERAQEVINIIDEPLIKESVQSLYNKKFLYKDKSLLELKIKELEIQLNKITSNEKG</sequence>
<name>A0ABW0C6C9_9FLAO</name>
<dbReference type="SUPFAM" id="SSF52540">
    <property type="entry name" value="P-loop containing nucleoside triphosphate hydrolases"/>
    <property type="match status" value="1"/>
</dbReference>
<dbReference type="PANTHER" id="PTHR32182:SF23">
    <property type="entry name" value="ATP BINDING PROTEIN"/>
    <property type="match status" value="1"/>
</dbReference>
<dbReference type="PANTHER" id="PTHR32182">
    <property type="entry name" value="DNA REPLICATION AND REPAIR PROTEIN RECF"/>
    <property type="match status" value="1"/>
</dbReference>
<reference evidence="4" key="1">
    <citation type="journal article" date="2019" name="Int. J. Syst. Evol. Microbiol.">
        <title>The Global Catalogue of Microorganisms (GCM) 10K type strain sequencing project: providing services to taxonomists for standard genome sequencing and annotation.</title>
        <authorList>
            <consortium name="The Broad Institute Genomics Platform"/>
            <consortium name="The Broad Institute Genome Sequencing Center for Infectious Disease"/>
            <person name="Wu L."/>
            <person name="Ma J."/>
        </authorList>
    </citation>
    <scope>NUCLEOTIDE SEQUENCE [LARGE SCALE GENOMIC DNA]</scope>
    <source>
        <strain evidence="4">JCM 17978</strain>
    </source>
</reference>
<gene>
    <name evidence="3" type="ORF">ACFPH8_05635</name>
</gene>
<dbReference type="Proteomes" id="UP001596162">
    <property type="component" value="Unassembled WGS sequence"/>
</dbReference>
<accession>A0ABW0C6C9</accession>
<evidence type="ECO:0000259" key="2">
    <source>
        <dbReference type="SMART" id="SM00382"/>
    </source>
</evidence>